<dbReference type="InterPro" id="IPR042099">
    <property type="entry name" value="ANL_N_sf"/>
</dbReference>
<protein>
    <submittedName>
        <fullName evidence="3">Putative long-chain-fatty-acid--CoA ligase</fullName>
        <ecNumber evidence="3">6.2.1.3</ecNumber>
    </submittedName>
</protein>
<dbReference type="GO" id="GO:0010025">
    <property type="term" value="P:wax biosynthetic process"/>
    <property type="evidence" value="ECO:0007669"/>
    <property type="project" value="TreeGrafter"/>
</dbReference>
<dbReference type="OMA" id="QAHEYTW"/>
<dbReference type="SUPFAM" id="SSF56801">
    <property type="entry name" value="Acetyl-CoA synthetase-like"/>
    <property type="match status" value="1"/>
</dbReference>
<dbReference type="Proteomes" id="UP000238479">
    <property type="component" value="Chromosome 6"/>
</dbReference>
<evidence type="ECO:0000313" key="4">
    <source>
        <dbReference type="Proteomes" id="UP000238479"/>
    </source>
</evidence>
<dbReference type="Gramene" id="PRQ23464">
    <property type="protein sequence ID" value="PRQ23464"/>
    <property type="gene ID" value="RchiOBHm_Chr6g0261631"/>
</dbReference>
<proteinExistence type="predicted"/>
<evidence type="ECO:0000259" key="2">
    <source>
        <dbReference type="Pfam" id="PF00501"/>
    </source>
</evidence>
<dbReference type="PANTHER" id="PTHR43272">
    <property type="entry name" value="LONG-CHAIN-FATTY-ACID--COA LIGASE"/>
    <property type="match status" value="1"/>
</dbReference>
<organism evidence="3 4">
    <name type="scientific">Rosa chinensis</name>
    <name type="common">China rose</name>
    <dbReference type="NCBI Taxonomy" id="74649"/>
    <lineage>
        <taxon>Eukaryota</taxon>
        <taxon>Viridiplantae</taxon>
        <taxon>Streptophyta</taxon>
        <taxon>Embryophyta</taxon>
        <taxon>Tracheophyta</taxon>
        <taxon>Spermatophyta</taxon>
        <taxon>Magnoliopsida</taxon>
        <taxon>eudicotyledons</taxon>
        <taxon>Gunneridae</taxon>
        <taxon>Pentapetalae</taxon>
        <taxon>rosids</taxon>
        <taxon>fabids</taxon>
        <taxon>Rosales</taxon>
        <taxon>Rosaceae</taxon>
        <taxon>Rosoideae</taxon>
        <taxon>Rosoideae incertae sedis</taxon>
        <taxon>Rosa</taxon>
    </lineage>
</organism>
<dbReference type="AlphaFoldDB" id="A0A2P6PNG3"/>
<dbReference type="GO" id="GO:0005783">
    <property type="term" value="C:endoplasmic reticulum"/>
    <property type="evidence" value="ECO:0007669"/>
    <property type="project" value="TreeGrafter"/>
</dbReference>
<feature type="domain" description="AMP-dependent synthetase/ligase" evidence="2">
    <location>
        <begin position="25"/>
        <end position="89"/>
    </location>
</feature>
<dbReference type="STRING" id="74649.A0A2P6PNG3"/>
<reference evidence="3 4" key="1">
    <citation type="journal article" date="2018" name="Nat. Genet.">
        <title>The Rosa genome provides new insights in the design of modern roses.</title>
        <authorList>
            <person name="Bendahmane M."/>
        </authorList>
    </citation>
    <scope>NUCLEOTIDE SEQUENCE [LARGE SCALE GENOMIC DNA]</scope>
    <source>
        <strain evidence="4">cv. Old Blush</strain>
    </source>
</reference>
<name>A0A2P6PNG3_ROSCH</name>
<dbReference type="GO" id="GO:0010143">
    <property type="term" value="P:cutin biosynthetic process"/>
    <property type="evidence" value="ECO:0007669"/>
    <property type="project" value="TreeGrafter"/>
</dbReference>
<keyword evidence="4" id="KW-1185">Reference proteome</keyword>
<dbReference type="PANTHER" id="PTHR43272:SF4">
    <property type="entry name" value="LONG CHAIN ACYL-COA SYNTHETASE 2"/>
    <property type="match status" value="1"/>
</dbReference>
<dbReference type="Pfam" id="PF00501">
    <property type="entry name" value="AMP-binding"/>
    <property type="match status" value="1"/>
</dbReference>
<dbReference type="EMBL" id="PDCK01000044">
    <property type="protein sequence ID" value="PRQ23464.1"/>
    <property type="molecule type" value="Genomic_DNA"/>
</dbReference>
<comment type="caution">
    <text evidence="3">The sequence shown here is derived from an EMBL/GenBank/DDBJ whole genome shotgun (WGS) entry which is preliminary data.</text>
</comment>
<comment type="subcellular location">
    <subcellularLocation>
        <location evidence="1">Cytoplasm</location>
    </subcellularLocation>
</comment>
<evidence type="ECO:0000313" key="3">
    <source>
        <dbReference type="EMBL" id="PRQ23464.1"/>
    </source>
</evidence>
<evidence type="ECO:0000256" key="1">
    <source>
        <dbReference type="ARBA" id="ARBA00004496"/>
    </source>
</evidence>
<keyword evidence="3" id="KW-0436">Ligase</keyword>
<dbReference type="Gene3D" id="3.40.50.12780">
    <property type="entry name" value="N-terminal domain of ligase-like"/>
    <property type="match status" value="1"/>
</dbReference>
<sequence>MCDSVKRNPSGQMLGQRQVDEKKAGPYVWTTYQEVYYAAIRMGSAIRSRGVNPGDRCGIYGTNCPQWIIAMEACNSHAITYVPLYDTLVAGC</sequence>
<gene>
    <name evidence="3" type="ORF">RchiOBHm_Chr6g0261631</name>
</gene>
<dbReference type="GO" id="GO:0016020">
    <property type="term" value="C:membrane"/>
    <property type="evidence" value="ECO:0007669"/>
    <property type="project" value="TreeGrafter"/>
</dbReference>
<accession>A0A2P6PNG3</accession>
<dbReference type="EC" id="6.2.1.3" evidence="3"/>
<dbReference type="InterPro" id="IPR000873">
    <property type="entry name" value="AMP-dep_synth/lig_dom"/>
</dbReference>
<dbReference type="GO" id="GO:0004467">
    <property type="term" value="F:long-chain fatty acid-CoA ligase activity"/>
    <property type="evidence" value="ECO:0007669"/>
    <property type="project" value="UniProtKB-EC"/>
</dbReference>